<dbReference type="PROSITE" id="PS51038">
    <property type="entry name" value="BAH"/>
    <property type="match status" value="1"/>
</dbReference>
<accession>A0AAV4DF36</accession>
<feature type="compositionally biased region" description="Acidic residues" evidence="1">
    <location>
        <begin position="113"/>
        <end position="130"/>
    </location>
</feature>
<dbReference type="Proteomes" id="UP000735302">
    <property type="component" value="Unassembled WGS sequence"/>
</dbReference>
<dbReference type="Gene3D" id="2.30.30.490">
    <property type="match status" value="1"/>
</dbReference>
<feature type="region of interest" description="Disordered" evidence="1">
    <location>
        <begin position="1"/>
        <end position="178"/>
    </location>
</feature>
<gene>
    <name evidence="3" type="ORF">PoB_006909500</name>
</gene>
<sequence length="328" mass="36042">MDKTHSLNGTRAVADTTGSFSSKTGSSMASITFTASGRSTNNSNSAAFSAPTAATTTPRASEQHRISSIIHEEDNMSSDMNEDLDFDKPIAKQQQQRRKPKSKAAKSGNLAALEDEDDGDEEDDDGDEEGGACRKRGGDADSVGSPKTPIQTPTPADPDVDVESGSGVKRKVTKQKMSSSAKLLMDKKRLEQYIGDGELLVPVPRARRRLKGGDLGYMVKKGDTVVRYIDKDGMVYNPFDTAYLQNREKGKPYFVCAIQKFNLTKRDTLMVGVKWFFRLSEVPGSVYHHLTLDRELHSEYPPPTWCCPPVFMLVCLSVGLFVGLYRSP</sequence>
<name>A0AAV4DF36_9GAST</name>
<feature type="compositionally biased region" description="Basic and acidic residues" evidence="1">
    <location>
        <begin position="61"/>
        <end position="74"/>
    </location>
</feature>
<proteinExistence type="predicted"/>
<dbReference type="GO" id="GO:0003682">
    <property type="term" value="F:chromatin binding"/>
    <property type="evidence" value="ECO:0007669"/>
    <property type="project" value="InterPro"/>
</dbReference>
<feature type="domain" description="BAH" evidence="2">
    <location>
        <begin position="234"/>
        <end position="328"/>
    </location>
</feature>
<dbReference type="InterPro" id="IPR043151">
    <property type="entry name" value="BAH_sf"/>
</dbReference>
<evidence type="ECO:0000313" key="3">
    <source>
        <dbReference type="EMBL" id="GFO42590.1"/>
    </source>
</evidence>
<dbReference type="InterPro" id="IPR001025">
    <property type="entry name" value="BAH_dom"/>
</dbReference>
<reference evidence="3 4" key="1">
    <citation type="journal article" date="2021" name="Elife">
        <title>Chloroplast acquisition without the gene transfer in kleptoplastic sea slugs, Plakobranchus ocellatus.</title>
        <authorList>
            <person name="Maeda T."/>
            <person name="Takahashi S."/>
            <person name="Yoshida T."/>
            <person name="Shimamura S."/>
            <person name="Takaki Y."/>
            <person name="Nagai Y."/>
            <person name="Toyoda A."/>
            <person name="Suzuki Y."/>
            <person name="Arimoto A."/>
            <person name="Ishii H."/>
            <person name="Satoh N."/>
            <person name="Nishiyama T."/>
            <person name="Hasebe M."/>
            <person name="Maruyama T."/>
            <person name="Minagawa J."/>
            <person name="Obokata J."/>
            <person name="Shigenobu S."/>
        </authorList>
    </citation>
    <scope>NUCLEOTIDE SEQUENCE [LARGE SCALE GENOMIC DNA]</scope>
</reference>
<dbReference type="AlphaFoldDB" id="A0AAV4DF36"/>
<organism evidence="3 4">
    <name type="scientific">Plakobranchus ocellatus</name>
    <dbReference type="NCBI Taxonomy" id="259542"/>
    <lineage>
        <taxon>Eukaryota</taxon>
        <taxon>Metazoa</taxon>
        <taxon>Spiralia</taxon>
        <taxon>Lophotrochozoa</taxon>
        <taxon>Mollusca</taxon>
        <taxon>Gastropoda</taxon>
        <taxon>Heterobranchia</taxon>
        <taxon>Euthyneura</taxon>
        <taxon>Panpulmonata</taxon>
        <taxon>Sacoglossa</taxon>
        <taxon>Placobranchoidea</taxon>
        <taxon>Plakobranchidae</taxon>
        <taxon>Plakobranchus</taxon>
    </lineage>
</organism>
<feature type="compositionally biased region" description="Low complexity" evidence="1">
    <location>
        <begin position="38"/>
        <end position="60"/>
    </location>
</feature>
<keyword evidence="4" id="KW-1185">Reference proteome</keyword>
<protein>
    <submittedName>
        <fullName evidence="3">Arginine-glutamic acid dipeptide (Re) repeats a</fullName>
    </submittedName>
</protein>
<comment type="caution">
    <text evidence="3">The sequence shown here is derived from an EMBL/GenBank/DDBJ whole genome shotgun (WGS) entry which is preliminary data.</text>
</comment>
<feature type="compositionally biased region" description="Basic residues" evidence="1">
    <location>
        <begin position="95"/>
        <end position="104"/>
    </location>
</feature>
<evidence type="ECO:0000256" key="1">
    <source>
        <dbReference type="SAM" id="MobiDB-lite"/>
    </source>
</evidence>
<feature type="compositionally biased region" description="Low complexity" evidence="1">
    <location>
        <begin position="16"/>
        <end position="30"/>
    </location>
</feature>
<evidence type="ECO:0000313" key="4">
    <source>
        <dbReference type="Proteomes" id="UP000735302"/>
    </source>
</evidence>
<evidence type="ECO:0000259" key="2">
    <source>
        <dbReference type="PROSITE" id="PS51038"/>
    </source>
</evidence>
<dbReference type="EMBL" id="BLXT01007807">
    <property type="protein sequence ID" value="GFO42590.1"/>
    <property type="molecule type" value="Genomic_DNA"/>
</dbReference>